<comment type="subcellular location">
    <subcellularLocation>
        <location evidence="1">Nucleus</location>
    </subcellularLocation>
</comment>
<dbReference type="GO" id="GO:0031422">
    <property type="term" value="C:RecQ family helicase-topoisomerase III complex"/>
    <property type="evidence" value="ECO:0007669"/>
    <property type="project" value="TreeGrafter"/>
</dbReference>
<evidence type="ECO:0000259" key="9">
    <source>
        <dbReference type="Pfam" id="PF16099"/>
    </source>
</evidence>
<dbReference type="Pfam" id="PF08585">
    <property type="entry name" value="RMI1_N_C"/>
    <property type="match status" value="1"/>
</dbReference>
<dbReference type="Pfam" id="PF21000">
    <property type="entry name" value="RMI1_N_N"/>
    <property type="match status" value="1"/>
</dbReference>
<evidence type="ECO:0000256" key="5">
    <source>
        <dbReference type="ARBA" id="ARBA00023242"/>
    </source>
</evidence>
<dbReference type="GO" id="GO:0000724">
    <property type="term" value="P:double-strand break repair via homologous recombination"/>
    <property type="evidence" value="ECO:0007669"/>
    <property type="project" value="TreeGrafter"/>
</dbReference>
<comment type="caution">
    <text evidence="11">The sequence shown here is derived from an EMBL/GenBank/DDBJ whole genome shotgun (WGS) entry which is preliminary data.</text>
</comment>
<evidence type="ECO:0000256" key="4">
    <source>
        <dbReference type="ARBA" id="ARBA00022705"/>
    </source>
</evidence>
<dbReference type="Gene3D" id="2.40.50.770">
    <property type="entry name" value="RecQ-mediated genome instability protein Rmi1, C-terminal domain"/>
    <property type="match status" value="1"/>
</dbReference>
<feature type="compositionally biased region" description="Polar residues" evidence="7">
    <location>
        <begin position="366"/>
        <end position="385"/>
    </location>
</feature>
<feature type="compositionally biased region" description="Polar residues" evidence="7">
    <location>
        <begin position="462"/>
        <end position="475"/>
    </location>
</feature>
<feature type="compositionally biased region" description="Basic and acidic residues" evidence="7">
    <location>
        <begin position="647"/>
        <end position="657"/>
    </location>
</feature>
<dbReference type="EMBL" id="NNAY01004057">
    <property type="protein sequence ID" value="OXU18433.1"/>
    <property type="molecule type" value="Genomic_DNA"/>
</dbReference>
<dbReference type="AlphaFoldDB" id="A0A232EJA0"/>
<feature type="compositionally biased region" description="Low complexity" evidence="7">
    <location>
        <begin position="257"/>
        <end position="274"/>
    </location>
</feature>
<organism evidence="11 12">
    <name type="scientific">Trichomalopsis sarcophagae</name>
    <dbReference type="NCBI Taxonomy" id="543379"/>
    <lineage>
        <taxon>Eukaryota</taxon>
        <taxon>Metazoa</taxon>
        <taxon>Ecdysozoa</taxon>
        <taxon>Arthropoda</taxon>
        <taxon>Hexapoda</taxon>
        <taxon>Insecta</taxon>
        <taxon>Pterygota</taxon>
        <taxon>Neoptera</taxon>
        <taxon>Endopterygota</taxon>
        <taxon>Hymenoptera</taxon>
        <taxon>Apocrita</taxon>
        <taxon>Proctotrupomorpha</taxon>
        <taxon>Chalcidoidea</taxon>
        <taxon>Pteromalidae</taxon>
        <taxon>Pteromalinae</taxon>
        <taxon>Trichomalopsis</taxon>
    </lineage>
</organism>
<evidence type="ECO:0000256" key="2">
    <source>
        <dbReference type="ARBA" id="ARBA00006395"/>
    </source>
</evidence>
<evidence type="ECO:0000313" key="11">
    <source>
        <dbReference type="EMBL" id="OXU18433.1"/>
    </source>
</evidence>
<gene>
    <name evidence="11" type="ORF">TSAR_015227</name>
</gene>
<evidence type="ECO:0000256" key="7">
    <source>
        <dbReference type="SAM" id="MobiDB-lite"/>
    </source>
</evidence>
<feature type="domain" description="RecQ-mediated genome instability protein 1 C-terminal OB-fold" evidence="9">
    <location>
        <begin position="720"/>
        <end position="805"/>
    </location>
</feature>
<sequence>MSEQLIRRVKNSLNAQFYSMNDSWLSDCIEYYLEDHENPTQEEIITFVINQWLLCDLREINNEKGCLPRDLSNKKCTTLSGKYILQMDKLYDISQSKYKQLEKIRNVSSENVEATENENKQDDKMQNWEPKSKRMLQLFLTDGIQDILAIEYKPIRFLKDSLFPGFKLLIKGPVICRRGVILLEETNISEVGGEVDSLLIVNAVENVFARALNLEENPDPYNDDNKQTQNSQSTQRTTQMEDEFDINTEIIDQIDKQVQQKNSTATKSSVTSATRNQQRQTHESSNNSNNRQAQNYGVSNHQNQNYGTKSQSNNQSTSASHTSKTQKQSYNYNAQSTRNTFDDDDDLFLDMVDEKALENIAPSKPTPSIQHKSVTSNQSTSSRVIQNQNVADFPLEDEIYDLDEEQSPYFSATKVQSGLSKITSVSKLTSGSSVRSNQESSRNEKLKQSNVTSKYEWKDTHSGISKQSNTASNYNSKEKVASVSSYKSSINKQSTPPKQKIESTPSVSHVSEFPDDDFDMNDFDLKTDDLTEYFKKDNQSEIKSAKPSEIPNKSNSVDTIIKSKVDEVKEFAAEFDTEMDVDDIPFSHQQQTGSSRFQKTCETPTNKYKKNVDGISSPEFSGVKRLASKTSPVADGPQKMRCLQSTPKDKSCNRKITDFLNKPSRSQSQESKSSTPKSQENKSTTSKSEESSTITLLSEDTVRICEFIRDVLKESLKGEKIHTVVRGKVVNIVKLNLLKNEKGNYFHLEGTITDNTGNLDVVFSSEVLEEIIGYSTQVFVQKRKQTEETDDLEQQCEDAVFQICCTRERYSVRCANQLEKYLDLKTKINTAPVQKPPVPDFKTPVSTEDQQELLNKFSKSNDSKVHQSNLKNDMRVISSRLKELKSIIHQIERSRKTDIHKLVEE</sequence>
<dbReference type="FunFam" id="2.40.50.770:FF:000002">
    <property type="entry name" value="recQ-mediated genome instability protein 1"/>
    <property type="match status" value="1"/>
</dbReference>
<dbReference type="PANTHER" id="PTHR14790:SF15">
    <property type="entry name" value="RECQ-MEDIATED GENOME INSTABILITY PROTEIN 1"/>
    <property type="match status" value="1"/>
</dbReference>
<evidence type="ECO:0000256" key="1">
    <source>
        <dbReference type="ARBA" id="ARBA00004123"/>
    </source>
</evidence>
<feature type="region of interest" description="Disordered" evidence="7">
    <location>
        <begin position="426"/>
        <end position="515"/>
    </location>
</feature>
<dbReference type="InterPro" id="IPR032199">
    <property type="entry name" value="RMI1_C"/>
</dbReference>
<dbReference type="GO" id="GO:0000166">
    <property type="term" value="F:nucleotide binding"/>
    <property type="evidence" value="ECO:0007669"/>
    <property type="project" value="InterPro"/>
</dbReference>
<keyword evidence="12" id="KW-1185">Reference proteome</keyword>
<dbReference type="Gene3D" id="1.10.8.1020">
    <property type="entry name" value="RecQ-mediated genome instability protein 1, N-terminal domain"/>
    <property type="match status" value="1"/>
</dbReference>
<proteinExistence type="inferred from homology"/>
<keyword evidence="5" id="KW-0539">Nucleus</keyword>
<feature type="region of interest" description="Disordered" evidence="7">
    <location>
        <begin position="215"/>
        <end position="241"/>
    </location>
</feature>
<dbReference type="PANTHER" id="PTHR14790">
    <property type="entry name" value="RECQ-MEDIATED GENOME INSTABILITY PROTEIN 1 RMI1"/>
    <property type="match status" value="1"/>
</dbReference>
<evidence type="ECO:0000259" key="10">
    <source>
        <dbReference type="Pfam" id="PF21000"/>
    </source>
</evidence>
<feature type="compositionally biased region" description="Polar residues" evidence="7">
    <location>
        <begin position="482"/>
        <end position="509"/>
    </location>
</feature>
<feature type="compositionally biased region" description="Polar residues" evidence="7">
    <location>
        <begin position="426"/>
        <end position="440"/>
    </location>
</feature>
<evidence type="ECO:0000259" key="8">
    <source>
        <dbReference type="Pfam" id="PF08585"/>
    </source>
</evidence>
<feature type="region of interest" description="Disordered" evidence="7">
    <location>
        <begin position="608"/>
        <end position="693"/>
    </location>
</feature>
<reference evidence="11 12" key="1">
    <citation type="journal article" date="2017" name="Curr. Biol.">
        <title>The Evolution of Venom by Co-option of Single-Copy Genes.</title>
        <authorList>
            <person name="Martinson E.O."/>
            <person name="Mrinalini"/>
            <person name="Kelkar Y.D."/>
            <person name="Chang C.H."/>
            <person name="Werren J.H."/>
        </authorList>
    </citation>
    <scope>NUCLEOTIDE SEQUENCE [LARGE SCALE GENOMIC DNA]</scope>
    <source>
        <strain evidence="11 12">Alberta</strain>
        <tissue evidence="11">Whole body</tissue>
    </source>
</reference>
<accession>A0A232EJA0</accession>
<dbReference type="SMART" id="SM01161">
    <property type="entry name" value="DUF1767"/>
    <property type="match status" value="1"/>
</dbReference>
<dbReference type="STRING" id="543379.A0A232EJA0"/>
<dbReference type="GO" id="GO:0006260">
    <property type="term" value="P:DNA replication"/>
    <property type="evidence" value="ECO:0007669"/>
    <property type="project" value="UniProtKB-KW"/>
</dbReference>
<comment type="similarity">
    <text evidence="2">Belongs to the RMI1 family.</text>
</comment>
<dbReference type="Pfam" id="PF16099">
    <property type="entry name" value="RMI1_C"/>
    <property type="match status" value="1"/>
</dbReference>
<evidence type="ECO:0000313" key="12">
    <source>
        <dbReference type="Proteomes" id="UP000215335"/>
    </source>
</evidence>
<keyword evidence="4" id="KW-0235">DNA replication</keyword>
<feature type="compositionally biased region" description="Polar residues" evidence="7">
    <location>
        <begin position="291"/>
        <end position="339"/>
    </location>
</feature>
<feature type="region of interest" description="Disordered" evidence="7">
    <location>
        <begin position="257"/>
        <end position="342"/>
    </location>
</feature>
<feature type="compositionally biased region" description="Low complexity" evidence="7">
    <location>
        <begin position="227"/>
        <end position="238"/>
    </location>
</feature>
<dbReference type="InterPro" id="IPR013894">
    <property type="entry name" value="RMI1_OB"/>
</dbReference>
<dbReference type="InterPro" id="IPR049363">
    <property type="entry name" value="RMI1_N"/>
</dbReference>
<name>A0A232EJA0_9HYME</name>
<dbReference type="Proteomes" id="UP000215335">
    <property type="component" value="Unassembled WGS sequence"/>
</dbReference>
<feature type="compositionally biased region" description="Low complexity" evidence="7">
    <location>
        <begin position="662"/>
        <end position="693"/>
    </location>
</feature>
<dbReference type="OrthoDB" id="341511at2759"/>
<dbReference type="InterPro" id="IPR044881">
    <property type="entry name" value="RMI1_N_N_sf"/>
</dbReference>
<evidence type="ECO:0000256" key="6">
    <source>
        <dbReference type="ARBA" id="ARBA00024977"/>
    </source>
</evidence>
<dbReference type="InterPro" id="IPR042470">
    <property type="entry name" value="RMI1_N_C_sf"/>
</dbReference>
<feature type="region of interest" description="Disordered" evidence="7">
    <location>
        <begin position="359"/>
        <end position="385"/>
    </location>
</feature>
<feature type="domain" description="RecQ mediated genome instability protein 1 OB-fold" evidence="8">
    <location>
        <begin position="67"/>
        <end position="203"/>
    </location>
</feature>
<protein>
    <recommendedName>
        <fullName evidence="3">RecQ-mediated genome instability protein 1</fullName>
    </recommendedName>
</protein>
<feature type="domain" description="RMI1 N-terminal" evidence="10">
    <location>
        <begin position="13"/>
        <end position="60"/>
    </location>
</feature>
<dbReference type="GO" id="GO:0016604">
    <property type="term" value="C:nuclear body"/>
    <property type="evidence" value="ECO:0007669"/>
    <property type="project" value="TreeGrafter"/>
</dbReference>
<dbReference type="GO" id="GO:0000712">
    <property type="term" value="P:resolution of meiotic recombination intermediates"/>
    <property type="evidence" value="ECO:0007669"/>
    <property type="project" value="TreeGrafter"/>
</dbReference>
<evidence type="ECO:0000256" key="3">
    <source>
        <dbReference type="ARBA" id="ARBA00018987"/>
    </source>
</evidence>
<comment type="function">
    <text evidence="6">Essential component of the RMI complex, a complex that plays an important role in the processing of homologous recombination intermediates to limit DNA crossover formation in cells. Promotes TOP3A binding to double Holliday junctions (DHJ) and hence stimulates TOP3A-mediated dissolution. Required for BLM phosphorylation during mitosis. Within the BLM complex, required for BLM and TOP3A stability.</text>
</comment>